<evidence type="ECO:0000313" key="9">
    <source>
        <dbReference type="EMBL" id="PIX92686.1"/>
    </source>
</evidence>
<comment type="catalytic activity">
    <reaction evidence="7">
        <text>tRNA(Asn) + L-asparagine + ATP = L-asparaginyl-tRNA(Asn) + AMP + diphosphate + H(+)</text>
        <dbReference type="Rhea" id="RHEA:11180"/>
        <dbReference type="Rhea" id="RHEA-COMP:9659"/>
        <dbReference type="Rhea" id="RHEA-COMP:9674"/>
        <dbReference type="ChEBI" id="CHEBI:15378"/>
        <dbReference type="ChEBI" id="CHEBI:30616"/>
        <dbReference type="ChEBI" id="CHEBI:33019"/>
        <dbReference type="ChEBI" id="CHEBI:58048"/>
        <dbReference type="ChEBI" id="CHEBI:78442"/>
        <dbReference type="ChEBI" id="CHEBI:78515"/>
        <dbReference type="ChEBI" id="CHEBI:456215"/>
        <dbReference type="EC" id="6.1.1.22"/>
    </reaction>
</comment>
<evidence type="ECO:0000313" key="10">
    <source>
        <dbReference type="Proteomes" id="UP000230658"/>
    </source>
</evidence>
<dbReference type="PANTHER" id="PTHR22594:SF34">
    <property type="entry name" value="ASPARAGINE--TRNA LIGASE, MITOCHONDRIAL-RELATED"/>
    <property type="match status" value="1"/>
</dbReference>
<dbReference type="NCBIfam" id="NF003037">
    <property type="entry name" value="PRK03932.1"/>
    <property type="match status" value="1"/>
</dbReference>
<dbReference type="InterPro" id="IPR004364">
    <property type="entry name" value="Aa-tRNA-synt_II"/>
</dbReference>
<dbReference type="NCBIfam" id="NF003483">
    <property type="entry name" value="PRK05159.1"/>
    <property type="match status" value="1"/>
</dbReference>
<dbReference type="HAMAP" id="MF_00534">
    <property type="entry name" value="Asn_tRNA_synth"/>
    <property type="match status" value="1"/>
</dbReference>
<keyword evidence="5 7" id="KW-0648">Protein biosynthesis</keyword>
<evidence type="ECO:0000259" key="8">
    <source>
        <dbReference type="PROSITE" id="PS50862"/>
    </source>
</evidence>
<dbReference type="InterPro" id="IPR002312">
    <property type="entry name" value="Asp/Asn-tRNA-synth_IIb"/>
</dbReference>
<evidence type="ECO:0000256" key="3">
    <source>
        <dbReference type="ARBA" id="ARBA00022741"/>
    </source>
</evidence>
<keyword evidence="7" id="KW-0963">Cytoplasm</keyword>
<dbReference type="GO" id="GO:0005524">
    <property type="term" value="F:ATP binding"/>
    <property type="evidence" value="ECO:0007669"/>
    <property type="project" value="UniProtKB-UniRule"/>
</dbReference>
<dbReference type="GO" id="GO:0006421">
    <property type="term" value="P:asparaginyl-tRNA aminoacylation"/>
    <property type="evidence" value="ECO:0007669"/>
    <property type="project" value="UniProtKB-UniRule"/>
</dbReference>
<dbReference type="InterPro" id="IPR006195">
    <property type="entry name" value="aa-tRNA-synth_II"/>
</dbReference>
<dbReference type="SUPFAM" id="SSF50249">
    <property type="entry name" value="Nucleic acid-binding proteins"/>
    <property type="match status" value="1"/>
</dbReference>
<keyword evidence="6 7" id="KW-0030">Aminoacyl-tRNA synthetase</keyword>
<dbReference type="CDD" id="cd04323">
    <property type="entry name" value="AsnRS_cyto_like_N"/>
    <property type="match status" value="1"/>
</dbReference>
<dbReference type="Gene3D" id="3.30.930.10">
    <property type="entry name" value="Bira Bifunctional Protein, Domain 2"/>
    <property type="match status" value="1"/>
</dbReference>
<evidence type="ECO:0000256" key="7">
    <source>
        <dbReference type="HAMAP-Rule" id="MF_00534"/>
    </source>
</evidence>
<dbReference type="InterPro" id="IPR012340">
    <property type="entry name" value="NA-bd_OB-fold"/>
</dbReference>
<dbReference type="InterPro" id="IPR045864">
    <property type="entry name" value="aa-tRNA-synth_II/BPL/LPL"/>
</dbReference>
<dbReference type="SUPFAM" id="SSF55681">
    <property type="entry name" value="Class II aaRS and biotin synthetases"/>
    <property type="match status" value="1"/>
</dbReference>
<dbReference type="Pfam" id="PF01336">
    <property type="entry name" value="tRNA_anti-codon"/>
    <property type="match status" value="1"/>
</dbReference>
<evidence type="ECO:0000256" key="2">
    <source>
        <dbReference type="ARBA" id="ARBA00022598"/>
    </source>
</evidence>
<dbReference type="Proteomes" id="UP000230658">
    <property type="component" value="Unassembled WGS sequence"/>
</dbReference>
<dbReference type="CDD" id="cd00776">
    <property type="entry name" value="AsxRS_core"/>
    <property type="match status" value="1"/>
</dbReference>
<gene>
    <name evidence="7" type="primary">asnS</name>
    <name evidence="9" type="ORF">COZ26_00485</name>
</gene>
<evidence type="ECO:0000256" key="6">
    <source>
        <dbReference type="ARBA" id="ARBA00023146"/>
    </source>
</evidence>
<dbReference type="GO" id="GO:0004816">
    <property type="term" value="F:asparagine-tRNA ligase activity"/>
    <property type="evidence" value="ECO:0007669"/>
    <property type="project" value="UniProtKB-UniRule"/>
</dbReference>
<dbReference type="AlphaFoldDB" id="A0A2M7MHW5"/>
<comment type="subcellular location">
    <subcellularLocation>
        <location evidence="7">Cytoplasm</location>
    </subcellularLocation>
</comment>
<comment type="similarity">
    <text evidence="1 7">Belongs to the class-II aminoacyl-tRNA synthetase family.</text>
</comment>
<evidence type="ECO:0000256" key="4">
    <source>
        <dbReference type="ARBA" id="ARBA00022840"/>
    </source>
</evidence>
<dbReference type="InterPro" id="IPR004365">
    <property type="entry name" value="NA-bd_OB_tRNA"/>
</dbReference>
<dbReference type="EMBL" id="PFJV01000010">
    <property type="protein sequence ID" value="PIX92686.1"/>
    <property type="molecule type" value="Genomic_DNA"/>
</dbReference>
<evidence type="ECO:0000256" key="1">
    <source>
        <dbReference type="ARBA" id="ARBA00008226"/>
    </source>
</evidence>
<keyword evidence="2 7" id="KW-0436">Ligase</keyword>
<feature type="domain" description="Aminoacyl-transfer RNA synthetases class-II family profile" evidence="8">
    <location>
        <begin position="130"/>
        <end position="419"/>
    </location>
</feature>
<proteinExistence type="inferred from homology"/>
<evidence type="ECO:0000256" key="5">
    <source>
        <dbReference type="ARBA" id="ARBA00022917"/>
    </source>
</evidence>
<comment type="subunit">
    <text evidence="7">Homodimer.</text>
</comment>
<dbReference type="PANTHER" id="PTHR22594">
    <property type="entry name" value="ASPARTYL/LYSYL-TRNA SYNTHETASE"/>
    <property type="match status" value="1"/>
</dbReference>
<dbReference type="Pfam" id="PF00152">
    <property type="entry name" value="tRNA-synt_2"/>
    <property type="match status" value="1"/>
</dbReference>
<reference evidence="10" key="1">
    <citation type="submission" date="2017-09" db="EMBL/GenBank/DDBJ databases">
        <title>Depth-based differentiation of microbial function through sediment-hosted aquifers and enrichment of novel symbionts in the deep terrestrial subsurface.</title>
        <authorList>
            <person name="Probst A.J."/>
            <person name="Ladd B."/>
            <person name="Jarett J.K."/>
            <person name="Geller-Mcgrath D.E."/>
            <person name="Sieber C.M.K."/>
            <person name="Emerson J.B."/>
            <person name="Anantharaman K."/>
            <person name="Thomas B.C."/>
            <person name="Malmstrom R."/>
            <person name="Stieglmeier M."/>
            <person name="Klingl A."/>
            <person name="Woyke T."/>
            <person name="Ryan C.M."/>
            <person name="Banfield J.F."/>
        </authorList>
    </citation>
    <scope>NUCLEOTIDE SEQUENCE [LARGE SCALE GENOMIC DNA]</scope>
</reference>
<comment type="caution">
    <text evidence="9">The sequence shown here is derived from an EMBL/GenBank/DDBJ whole genome shotgun (WGS) entry which is preliminary data.</text>
</comment>
<dbReference type="Gene3D" id="2.40.50.140">
    <property type="entry name" value="Nucleic acid-binding proteins"/>
    <property type="match status" value="1"/>
</dbReference>
<protein>
    <recommendedName>
        <fullName evidence="7">Asparagine--tRNA ligase</fullName>
        <ecNumber evidence="7">6.1.1.22</ecNumber>
    </recommendedName>
    <alternativeName>
        <fullName evidence="7">Asparaginyl-tRNA synthetase</fullName>
        <shortName evidence="7">AsnRS</shortName>
    </alternativeName>
</protein>
<keyword evidence="3 7" id="KW-0547">Nucleotide-binding</keyword>
<accession>A0A2M7MHW5</accession>
<name>A0A2M7MHW5_9BACT</name>
<dbReference type="InterPro" id="IPR004522">
    <property type="entry name" value="Asn-tRNA-ligase"/>
</dbReference>
<dbReference type="EC" id="6.1.1.22" evidence="7"/>
<dbReference type="GO" id="GO:0005737">
    <property type="term" value="C:cytoplasm"/>
    <property type="evidence" value="ECO:0007669"/>
    <property type="project" value="UniProtKB-SubCell"/>
</dbReference>
<dbReference type="GO" id="GO:0003676">
    <property type="term" value="F:nucleic acid binding"/>
    <property type="evidence" value="ECO:0007669"/>
    <property type="project" value="InterPro"/>
</dbReference>
<keyword evidence="4 7" id="KW-0067">ATP-binding</keyword>
<dbReference type="NCBIfam" id="TIGR00457">
    <property type="entry name" value="asnS"/>
    <property type="match status" value="1"/>
</dbReference>
<organism evidence="9 10">
    <name type="scientific">Candidatus Kuenenbacteria bacterium CG_4_10_14_3_um_filter_39_14</name>
    <dbReference type="NCBI Taxonomy" id="1974614"/>
    <lineage>
        <taxon>Bacteria</taxon>
        <taxon>Candidatus Kueneniibacteriota</taxon>
    </lineage>
</organism>
<dbReference type="PRINTS" id="PR01042">
    <property type="entry name" value="TRNASYNTHASP"/>
</dbReference>
<sequence length="429" mass="49887">MFIKDLQNYKNKEVTLKGWIYNFRSSGGIMFLQLRDGTGFAQCILNKKDVSEKKWNEAQKITLETSIELSGTVTEHPKQPGVFEVQVKNFKIYQIPSEEYPISKKEHGPEFLLDNRHLWLRSSRQWAIQKVRDTLIRATYEWLRQHNFIKIDAPILTPAACEGTTTLFELEYFDLGKAYLSQSGQLYLEAAIASFGRVFDFGPTFRAEKSKTRRHLTEFWMMDAEAAFVEHEENLKIQTELISFMVQKVLAENQEELKILARDIEPLKKVKPPFYKIAHAEAVKKLKELGSDIKEMDDLGADDETILTKEYDKPLFVEKYPAEVKAFYMKRDPQNPKYVLNADLLAPEGYGEIIGGSQREDDYDELVKRLKEHKLPMEVFQWYLDLRKFGSVPHSGFGFGLERIVAWVCGLQHVRETIPFPRMINRITP</sequence>
<dbReference type="PROSITE" id="PS50862">
    <property type="entry name" value="AA_TRNA_LIGASE_II"/>
    <property type="match status" value="1"/>
</dbReference>